<keyword evidence="3" id="KW-1185">Reference proteome</keyword>
<feature type="domain" description="Reverse transcriptase" evidence="1">
    <location>
        <begin position="34"/>
        <end position="299"/>
    </location>
</feature>
<dbReference type="PROSITE" id="PS50878">
    <property type="entry name" value="RT_POL"/>
    <property type="match status" value="1"/>
</dbReference>
<reference evidence="2" key="2">
    <citation type="submission" date="2022-01" db="EMBL/GenBank/DDBJ databases">
        <authorList>
            <person name="Yamashiro T."/>
            <person name="Shiraishi A."/>
            <person name="Satake H."/>
            <person name="Nakayama K."/>
        </authorList>
    </citation>
    <scope>NUCLEOTIDE SEQUENCE</scope>
</reference>
<dbReference type="CDD" id="cd01650">
    <property type="entry name" value="RT_nLTR_like"/>
    <property type="match status" value="1"/>
</dbReference>
<dbReference type="Gene3D" id="3.30.70.270">
    <property type="match status" value="1"/>
</dbReference>
<protein>
    <submittedName>
        <fullName evidence="2">Retrovirus-related pol polyprotein LINE-1</fullName>
    </submittedName>
</protein>
<comment type="caution">
    <text evidence="2">The sequence shown here is derived from an EMBL/GenBank/DDBJ whole genome shotgun (WGS) entry which is preliminary data.</text>
</comment>
<evidence type="ECO:0000259" key="1">
    <source>
        <dbReference type="PROSITE" id="PS50878"/>
    </source>
</evidence>
<accession>A0ABQ5HYA6</accession>
<name>A0ABQ5HYA6_9ASTR</name>
<dbReference type="InterPro" id="IPR043502">
    <property type="entry name" value="DNA/RNA_pol_sf"/>
</dbReference>
<evidence type="ECO:0000313" key="2">
    <source>
        <dbReference type="EMBL" id="GJT92896.1"/>
    </source>
</evidence>
<gene>
    <name evidence="2" type="ORF">Tco_1081741</name>
</gene>
<proteinExistence type="predicted"/>
<dbReference type="Pfam" id="PF00078">
    <property type="entry name" value="RVT_1"/>
    <property type="match status" value="1"/>
</dbReference>
<dbReference type="InterPro" id="IPR000477">
    <property type="entry name" value="RT_dom"/>
</dbReference>
<reference evidence="2" key="1">
    <citation type="journal article" date="2022" name="Int. J. Mol. Sci.">
        <title>Draft Genome of Tanacetum Coccineum: Genomic Comparison of Closely Related Tanacetum-Family Plants.</title>
        <authorList>
            <person name="Yamashiro T."/>
            <person name="Shiraishi A."/>
            <person name="Nakayama K."/>
            <person name="Satake H."/>
        </authorList>
    </citation>
    <scope>NUCLEOTIDE SEQUENCE</scope>
</reference>
<dbReference type="SUPFAM" id="SSF56672">
    <property type="entry name" value="DNA/RNA polymerases"/>
    <property type="match status" value="1"/>
</dbReference>
<organism evidence="2 3">
    <name type="scientific">Tanacetum coccineum</name>
    <dbReference type="NCBI Taxonomy" id="301880"/>
    <lineage>
        <taxon>Eukaryota</taxon>
        <taxon>Viridiplantae</taxon>
        <taxon>Streptophyta</taxon>
        <taxon>Embryophyta</taxon>
        <taxon>Tracheophyta</taxon>
        <taxon>Spermatophyta</taxon>
        <taxon>Magnoliopsida</taxon>
        <taxon>eudicotyledons</taxon>
        <taxon>Gunneridae</taxon>
        <taxon>Pentapetalae</taxon>
        <taxon>asterids</taxon>
        <taxon>campanulids</taxon>
        <taxon>Asterales</taxon>
        <taxon>Asteraceae</taxon>
        <taxon>Asteroideae</taxon>
        <taxon>Anthemideae</taxon>
        <taxon>Anthemidinae</taxon>
        <taxon>Tanacetum</taxon>
    </lineage>
</organism>
<sequence length="319" mass="36996">MGRNKAVGPDQIPIEAWKSLGDEGSFWLTILFNKIFTSARMPKEWRLSEVIPIFKNKGDAQVCSNYRGIKLLGHTMKLWERVIERRLRRETSVSENQFGFMPGRSSVEAIHLIRSLMEKYRERQRDLHMAFLDLEKAYDSVPRELIWKTLVDKGTSRRYIRVIRDMYDGAKTRVRTSIGYTEFFPVDVGLHQGSAISPYLFALILDELSRGIQEDIPWCLIFADDIVLVSESAKGLNIRLENWREVLEDNGLRVSREKTEYLRCDFGIGVIAHNEEVDIRIGDKILQPKESFRYLGSILHKSGKIDEDVANRIKAAWMK</sequence>
<dbReference type="EMBL" id="BQNB010020152">
    <property type="protein sequence ID" value="GJT92896.1"/>
    <property type="molecule type" value="Genomic_DNA"/>
</dbReference>
<dbReference type="InterPro" id="IPR043128">
    <property type="entry name" value="Rev_trsase/Diguanyl_cyclase"/>
</dbReference>
<dbReference type="Proteomes" id="UP001151760">
    <property type="component" value="Unassembled WGS sequence"/>
</dbReference>
<dbReference type="PANTHER" id="PTHR19446">
    <property type="entry name" value="REVERSE TRANSCRIPTASES"/>
    <property type="match status" value="1"/>
</dbReference>
<evidence type="ECO:0000313" key="3">
    <source>
        <dbReference type="Proteomes" id="UP001151760"/>
    </source>
</evidence>